<dbReference type="Gene3D" id="1.10.1200.10">
    <property type="entry name" value="ACP-like"/>
    <property type="match status" value="1"/>
</dbReference>
<evidence type="ECO:0000259" key="1">
    <source>
        <dbReference type="Pfam" id="PF00550"/>
    </source>
</evidence>
<dbReference type="Pfam" id="PF00550">
    <property type="entry name" value="PP-binding"/>
    <property type="match status" value="1"/>
</dbReference>
<comment type="caution">
    <text evidence="2">The sequence shown here is derived from an EMBL/GenBank/DDBJ whole genome shotgun (WGS) entry which is preliminary data.</text>
</comment>
<dbReference type="EMBL" id="LACI01001395">
    <property type="protein sequence ID" value="KJU84562.1"/>
    <property type="molecule type" value="Genomic_DNA"/>
</dbReference>
<name>A0A0F3GS07_9BACT</name>
<dbReference type="InterPro" id="IPR036736">
    <property type="entry name" value="ACP-like_sf"/>
</dbReference>
<dbReference type="Proteomes" id="UP000033423">
    <property type="component" value="Unassembled WGS sequence"/>
</dbReference>
<organism evidence="2 3">
    <name type="scientific">Candidatus Magnetobacterium bavaricum</name>
    <dbReference type="NCBI Taxonomy" id="29290"/>
    <lineage>
        <taxon>Bacteria</taxon>
        <taxon>Pseudomonadati</taxon>
        <taxon>Nitrospirota</taxon>
        <taxon>Thermodesulfovibrionia</taxon>
        <taxon>Thermodesulfovibrionales</taxon>
        <taxon>Candidatus Magnetobacteriaceae</taxon>
        <taxon>Candidatus Magnetobacterium</taxon>
    </lineage>
</organism>
<accession>A0A0F3GS07</accession>
<evidence type="ECO:0000313" key="2">
    <source>
        <dbReference type="EMBL" id="KJU84562.1"/>
    </source>
</evidence>
<gene>
    <name evidence="2" type="ORF">MBAV_003246</name>
</gene>
<evidence type="ECO:0000313" key="3">
    <source>
        <dbReference type="Proteomes" id="UP000033423"/>
    </source>
</evidence>
<protein>
    <submittedName>
        <fullName evidence="2">Acyl carrier protein</fullName>
    </submittedName>
</protein>
<reference evidence="2 3" key="1">
    <citation type="submission" date="2015-02" db="EMBL/GenBank/DDBJ databases">
        <title>Single-cell genomics of uncultivated deep-branching MTB reveals a conserved set of magnetosome genes.</title>
        <authorList>
            <person name="Kolinko S."/>
            <person name="Richter M."/>
            <person name="Glockner F.O."/>
            <person name="Brachmann A."/>
            <person name="Schuler D."/>
        </authorList>
    </citation>
    <scope>NUCLEOTIDE SEQUENCE [LARGE SCALE GENOMIC DNA]</scope>
    <source>
        <strain evidence="2">TM-1</strain>
    </source>
</reference>
<feature type="domain" description="Carrier" evidence="1">
    <location>
        <begin position="14"/>
        <end position="70"/>
    </location>
</feature>
<proteinExistence type="predicted"/>
<dbReference type="InterPro" id="IPR009081">
    <property type="entry name" value="PP-bd_ACP"/>
</dbReference>
<dbReference type="SUPFAM" id="SSF47336">
    <property type="entry name" value="ACP-like"/>
    <property type="match status" value="1"/>
</dbReference>
<dbReference type="AlphaFoldDB" id="A0A0F3GS07"/>
<keyword evidence="3" id="KW-1185">Reference proteome</keyword>
<sequence>MTQGFIDDNRVMDEVKKAIAQTLSIDTEKITPESSLVRDLGAESLDFLDINYRLEQVFGIKMARHFILEHMEEMFGEGSAIDENGQLTEKAVNLMRIRLGDETEGLQAGMDMDQVPPLITVATIARGVKEILSTLPEKCTSCGATQYKCSDGALVECSGCGQGATYSTGDDLIKEWLTKIQQEHKIF</sequence>